<keyword evidence="2" id="KW-1185">Reference proteome</keyword>
<reference evidence="1 2" key="1">
    <citation type="submission" date="2018-09" db="EMBL/GenBank/DDBJ databases">
        <authorList>
            <consortium name="Pathogen Informatics"/>
        </authorList>
    </citation>
    <scope>NUCLEOTIDE SEQUENCE [LARGE SCALE GENOMIC DNA]</scope>
    <source>
        <strain evidence="1 2">OH-22767</strain>
    </source>
</reference>
<sequence length="176" mass="20115">MKYLISIIFLFGIFQTNAQIKKEIDNGLYVNFPSEPEYKTTNSASTYVTKSENCIFMVLIQRNAIPNYAEYVKAKQKWSASEIAKVENSFLDNAVKGKLDYTGNSGKVNSIKVGKFSGREISYSAINPASGERGMRHTKLFLVRDKAISFEVWYLNDTETAEQERDYFLNSIRTQQ</sequence>
<evidence type="ECO:0000313" key="1">
    <source>
        <dbReference type="EMBL" id="SZD74296.1"/>
    </source>
</evidence>
<accession>A0A383U4T6</accession>
<protein>
    <submittedName>
        <fullName evidence="1">Uncharacterized protein</fullName>
    </submittedName>
</protein>
<name>A0A383U4T6_9FLAO</name>
<gene>
    <name evidence="1" type="ORF">SAMEA104719789_01722</name>
</gene>
<dbReference type="OrthoDB" id="1150900at2"/>
<dbReference type="AlphaFoldDB" id="A0A383U4T6"/>
<proteinExistence type="predicted"/>
<dbReference type="Proteomes" id="UP000262142">
    <property type="component" value="Unassembled WGS sequence"/>
</dbReference>
<dbReference type="RefSeq" id="WP_119059865.1">
    <property type="nucleotide sequence ID" value="NZ_UNSC01000010.1"/>
</dbReference>
<dbReference type="EMBL" id="UNSC01000010">
    <property type="protein sequence ID" value="SZD74296.1"/>
    <property type="molecule type" value="Genomic_DNA"/>
</dbReference>
<organism evidence="1 2">
    <name type="scientific">Candidatus Ornithobacterium hominis</name>
    <dbReference type="NCBI Taxonomy" id="2497989"/>
    <lineage>
        <taxon>Bacteria</taxon>
        <taxon>Pseudomonadati</taxon>
        <taxon>Bacteroidota</taxon>
        <taxon>Flavobacteriia</taxon>
        <taxon>Flavobacteriales</taxon>
        <taxon>Weeksellaceae</taxon>
        <taxon>Ornithobacterium</taxon>
    </lineage>
</organism>
<evidence type="ECO:0000313" key="2">
    <source>
        <dbReference type="Proteomes" id="UP000262142"/>
    </source>
</evidence>